<dbReference type="Gene3D" id="1.10.287.1490">
    <property type="match status" value="1"/>
</dbReference>
<evidence type="ECO:0000313" key="3">
    <source>
        <dbReference type="Proteomes" id="UP000198577"/>
    </source>
</evidence>
<keyword evidence="1" id="KW-0175">Coiled coil</keyword>
<reference evidence="2 3" key="1">
    <citation type="submission" date="2016-10" db="EMBL/GenBank/DDBJ databases">
        <authorList>
            <person name="de Groot N.N."/>
        </authorList>
    </citation>
    <scope>NUCLEOTIDE SEQUENCE [LARGE SCALE GENOMIC DNA]</scope>
    <source>
        <strain evidence="2 3">DSM 20678</strain>
    </source>
</reference>
<organism evidence="2 3">
    <name type="scientific">Caldicoprobacter faecalis</name>
    <dbReference type="NCBI Taxonomy" id="937334"/>
    <lineage>
        <taxon>Bacteria</taxon>
        <taxon>Bacillati</taxon>
        <taxon>Bacillota</taxon>
        <taxon>Clostridia</taxon>
        <taxon>Caldicoprobacterales</taxon>
        <taxon>Caldicoprobacteraceae</taxon>
        <taxon>Caldicoprobacter</taxon>
    </lineage>
</organism>
<accession>A0A1I5UYJ0</accession>
<name>A0A1I5UYJ0_9FIRM</name>
<evidence type="ECO:0000256" key="1">
    <source>
        <dbReference type="SAM" id="Coils"/>
    </source>
</evidence>
<gene>
    <name evidence="2" type="ORF">SAMN05444406_10917</name>
</gene>
<proteinExistence type="predicted"/>
<dbReference type="STRING" id="937334.SAMN05444406_10917"/>
<dbReference type="OrthoDB" id="3540923at2"/>
<dbReference type="PANTHER" id="PTHR21974">
    <property type="entry name" value="RE15880P"/>
    <property type="match status" value="1"/>
</dbReference>
<dbReference type="PANTHER" id="PTHR21974:SF2">
    <property type="entry name" value="RE15880P"/>
    <property type="match status" value="1"/>
</dbReference>
<protein>
    <submittedName>
        <fullName evidence="2">Uncharacterized protein</fullName>
    </submittedName>
</protein>
<dbReference type="RefSeq" id="WP_092282200.1">
    <property type="nucleotide sequence ID" value="NZ_FOXR01000009.1"/>
</dbReference>
<feature type="coiled-coil region" evidence="1">
    <location>
        <begin position="270"/>
        <end position="311"/>
    </location>
</feature>
<feature type="coiled-coil region" evidence="1">
    <location>
        <begin position="2"/>
        <end position="228"/>
    </location>
</feature>
<dbReference type="Proteomes" id="UP000198577">
    <property type="component" value="Unassembled WGS sequence"/>
</dbReference>
<dbReference type="AlphaFoldDB" id="A0A1I5UYJ0"/>
<evidence type="ECO:0000313" key="2">
    <source>
        <dbReference type="EMBL" id="SFQ00289.1"/>
    </source>
</evidence>
<sequence length="312" mass="36254">MLEELNSRLIELQERIQEGYKIRRRLEAAEKSYNELQKRIDELKNQLEKEKRDVAQLEGMNLTNLFYSILGTKEERLDKERQEYLAAKLKYDQCRDELDALEKEIHDLKLQLGEINVLEREYQDLLWEKEKVLEGMHDGTSRELADLSEKLAKARAKAKEIREALEAANAAMAGLERVLSCLNSASGWGTWDIIGGGILSTAIKHSYIDDAKATVSQVQYQLRRLERELMDVGSFQHLNIDIGSFATFADFFFDGLIADWVVQSRISESRESAMRVLRQVENVKQRLERALDEAEREIERITYERQELIKKA</sequence>
<dbReference type="EMBL" id="FOXR01000009">
    <property type="protein sequence ID" value="SFQ00289.1"/>
    <property type="molecule type" value="Genomic_DNA"/>
</dbReference>
<keyword evidence="3" id="KW-1185">Reference proteome</keyword>